<keyword evidence="2" id="KW-1185">Reference proteome</keyword>
<proteinExistence type="predicted"/>
<protein>
    <submittedName>
        <fullName evidence="1">Uncharacterized protein</fullName>
    </submittedName>
</protein>
<gene>
    <name evidence="1" type="ORF">DSM106972_094820</name>
</gene>
<evidence type="ECO:0000313" key="1">
    <source>
        <dbReference type="EMBL" id="RUS93945.1"/>
    </source>
</evidence>
<dbReference type="RefSeq" id="WP_127087400.1">
    <property type="nucleotide sequence ID" value="NZ_RSCL01000053.1"/>
</dbReference>
<evidence type="ECO:0000313" key="2">
    <source>
        <dbReference type="Proteomes" id="UP000271624"/>
    </source>
</evidence>
<dbReference type="Proteomes" id="UP000271624">
    <property type="component" value="Unassembled WGS sequence"/>
</dbReference>
<comment type="caution">
    <text evidence="1">The sequence shown here is derived from an EMBL/GenBank/DDBJ whole genome shotgun (WGS) entry which is preliminary data.</text>
</comment>
<name>A0A3S5K2V0_9CYAN</name>
<dbReference type="AlphaFoldDB" id="A0A3S5K2V0"/>
<reference evidence="1" key="1">
    <citation type="submission" date="2018-12" db="EMBL/GenBank/DDBJ databases">
        <authorList>
            <person name="Will S."/>
            <person name="Neumann-Schaal M."/>
            <person name="Henke P."/>
        </authorList>
    </citation>
    <scope>NUCLEOTIDE SEQUENCE</scope>
    <source>
        <strain evidence="1">PCC 7102</strain>
    </source>
</reference>
<reference evidence="1" key="2">
    <citation type="journal article" date="2019" name="Genome Biol. Evol.">
        <title>Day and night: Metabolic profiles and evolutionary relationships of six axenic non-marine cyanobacteria.</title>
        <authorList>
            <person name="Will S.E."/>
            <person name="Henke P."/>
            <person name="Boedeker C."/>
            <person name="Huang S."/>
            <person name="Brinkmann H."/>
            <person name="Rohde M."/>
            <person name="Jarek M."/>
            <person name="Friedl T."/>
            <person name="Seufert S."/>
            <person name="Schumacher M."/>
            <person name="Overmann J."/>
            <person name="Neumann-Schaal M."/>
            <person name="Petersen J."/>
        </authorList>
    </citation>
    <scope>NUCLEOTIDE SEQUENCE [LARGE SCALE GENOMIC DNA]</scope>
    <source>
        <strain evidence="1">PCC 7102</strain>
    </source>
</reference>
<sequence length="165" mass="18895">MASKSKGFKELVQEKKALQTKRQLAQKFMRKVEEGEYGDIDAEVIVEPEGYEKMSDVLLQFLKPYLNAGKTLKEYKSLVMLGIIAWNASIMPPEKQEEAVSIQLPKIVAKMPKNIRSDMTSVINELMERKQKHFNEIKRLILEYTVEQQGEGFNLSVVSSLIKNS</sequence>
<dbReference type="OrthoDB" id="517980at2"/>
<organism evidence="1 2">
    <name type="scientific">Dulcicalothrix desertica PCC 7102</name>
    <dbReference type="NCBI Taxonomy" id="232991"/>
    <lineage>
        <taxon>Bacteria</taxon>
        <taxon>Bacillati</taxon>
        <taxon>Cyanobacteriota</taxon>
        <taxon>Cyanophyceae</taxon>
        <taxon>Nostocales</taxon>
        <taxon>Calotrichaceae</taxon>
        <taxon>Dulcicalothrix</taxon>
    </lineage>
</organism>
<accession>A0A3S5K2V0</accession>
<dbReference type="EMBL" id="RSCL01000053">
    <property type="protein sequence ID" value="RUS93945.1"/>
    <property type="molecule type" value="Genomic_DNA"/>
</dbReference>